<dbReference type="Proteomes" id="UP001237642">
    <property type="component" value="Unassembled WGS sequence"/>
</dbReference>
<reference evidence="3" key="2">
    <citation type="submission" date="2023-05" db="EMBL/GenBank/DDBJ databases">
        <authorList>
            <person name="Schelkunov M.I."/>
        </authorList>
    </citation>
    <scope>NUCLEOTIDE SEQUENCE</scope>
    <source>
        <strain evidence="3">Hsosn_3</strain>
        <tissue evidence="3">Leaf</tissue>
    </source>
</reference>
<name>A0AAD8HZ00_9APIA</name>
<feature type="coiled-coil region" evidence="1">
    <location>
        <begin position="532"/>
        <end position="559"/>
    </location>
</feature>
<feature type="coiled-coil region" evidence="1">
    <location>
        <begin position="136"/>
        <end position="184"/>
    </location>
</feature>
<evidence type="ECO:0000313" key="3">
    <source>
        <dbReference type="EMBL" id="KAK1375650.1"/>
    </source>
</evidence>
<gene>
    <name evidence="3" type="ORF">POM88_031843</name>
</gene>
<keyword evidence="4" id="KW-1185">Reference proteome</keyword>
<evidence type="ECO:0000313" key="4">
    <source>
        <dbReference type="Proteomes" id="UP001237642"/>
    </source>
</evidence>
<feature type="coiled-coil region" evidence="1">
    <location>
        <begin position="441"/>
        <end position="475"/>
    </location>
</feature>
<protein>
    <submittedName>
        <fullName evidence="3">Uncharacterized protein</fullName>
    </submittedName>
</protein>
<feature type="coiled-coil region" evidence="1">
    <location>
        <begin position="232"/>
        <end position="345"/>
    </location>
</feature>
<keyword evidence="1" id="KW-0175">Coiled coil</keyword>
<feature type="coiled-coil region" evidence="1">
    <location>
        <begin position="745"/>
        <end position="814"/>
    </location>
</feature>
<accession>A0AAD8HZ00</accession>
<evidence type="ECO:0000256" key="2">
    <source>
        <dbReference type="SAM" id="MobiDB-lite"/>
    </source>
</evidence>
<evidence type="ECO:0000256" key="1">
    <source>
        <dbReference type="SAM" id="Coils"/>
    </source>
</evidence>
<organism evidence="3 4">
    <name type="scientific">Heracleum sosnowskyi</name>
    <dbReference type="NCBI Taxonomy" id="360622"/>
    <lineage>
        <taxon>Eukaryota</taxon>
        <taxon>Viridiplantae</taxon>
        <taxon>Streptophyta</taxon>
        <taxon>Embryophyta</taxon>
        <taxon>Tracheophyta</taxon>
        <taxon>Spermatophyta</taxon>
        <taxon>Magnoliopsida</taxon>
        <taxon>eudicotyledons</taxon>
        <taxon>Gunneridae</taxon>
        <taxon>Pentapetalae</taxon>
        <taxon>asterids</taxon>
        <taxon>campanulids</taxon>
        <taxon>Apiales</taxon>
        <taxon>Apiaceae</taxon>
        <taxon>Apioideae</taxon>
        <taxon>apioid superclade</taxon>
        <taxon>Tordylieae</taxon>
        <taxon>Tordyliinae</taxon>
        <taxon>Heracleum</taxon>
    </lineage>
</organism>
<sequence>MAQDTVAQHVPLNPCCQLLQKKESKLSQKLSKSEEGRNFLKKAIAILQDKITKFEGENRKLSEELEQERKRAEDKGDKKIEDPASRVTLENEISALRSEISSLKQSCSSGSEHEGEKVVILQARVSEGEKEINFLKGNLEKERIRAENERKVAEVQPEEANEALKEAKEEMVRAEKLQADHEREMKIKESTIRVPLEYEISSLKSQIEALSQQAVSGAQDVSKEAILLQQSVHEQKAEITQLKELLQKEKDRANSETKKAEEERKKADEEKNRVEIVWAENERALKVKELAVQVSLEDEISILKSQITLLQKQAVLGAQDVNKEIIVLQERISDKETEINRLNELLYIEKHRADSERKKSEQKGNEVDEKEAWAEKLLAEHEREMELKEAAVRLPLENEISSLTSQIELLQQQVVSGGQDVSKNTQAQDLNKTTVLSQEHLSERETEINLLKMLLKEEKNRADSEKKKADKAKCRAETVLADNERSLKEKEQAIRIGLGDEISALKSQIHLLQQEIAVKDDKKEASIFQSLVSEKEAEINQLQRLVDKERTRAESEKKKAESCKKKVNESQKIAMTQKSRADEESRLASIERKKVEEARIQLERLRAEVSDLRANTEADALRFKQANEKLEIVTQKVMKEIQRADMEMAKTEEQSKLLETMRREIVEEKDRADCLGQQLKAERGRLKKLHDKIAEHASSSNAGKGPGDLVEDMDLEAVKLQNSPQLEVTNKESGASKPVLKCLQCEEITKKLEGVKQKAKREKERADSEMRKAEYQKKVAEAYGEKDRVNTSRCEQMAQELEDGRCETEELKKEIHELVSSRTLVKMVDNKNGKSETTRMKLLKKELKLERMQAKHAKQVASLEKDRNILLRQEICRIKEEFSRISDHLDILDKCSSHRDVGLNKPEKNCNAFRRQGTKRKFLDDELCQVLILNRTLEESEERGALFVGKLNKSAEWTENLQLVDVQGGKCECIEESGDALLKLLDLDNPSDEESYRAAIERPLSPTLPEIGSVSGRALVKDNNGQINVVSPISDIMFPSCCPNEEIKIKNGEMGHLSDSGNLSLLCTGHEELNVSSGSNCQPACSPSYYVIFSDIVSNKSISKIFSATRTCLAQCSILSQIDCLVQMTLSTVVKIKDLLPREMVCVFFSLLLQNFPEFALDNFKRVIDVGVVLSESFAQQVHSVIGDLERRCIFENELLSLIEDFMIHRRVLLYCNVSSESLHVHDPIGDIVIGGGDILSFRAASDQQLLGSSVILASICVAVDHIGFVCGTSYNMLRMRKMDSSMLAILHVFAYIAGAKYFTNSDHSLSMTVMKSLVTVLEREISSTETSYCRPSSVLHLGFPPYKDCPYSVGALPMDAVVSLLTGKLHNYVLTNVSNENRNKKPSSDDGKIFCVQRGNCDVPGCHHKAGLSISPDTVSCKTLFDLGEILSLLELVAANMNWSWSFTNIVLKLLEILDSCFIDKLTPAVIVLLGQLGRLGVVAKGYNDTGVETLRDRLSSFLHQNGSAIMVLPTQIATVYALLGVIPLRFEELIKSNNKPPEVVEDSGSTDRVRNWFSLLSKEQQSLSTKLLIDGVASW</sequence>
<dbReference type="PANTHER" id="PTHR35480">
    <property type="entry name" value="MATERNAL EFFECT EMBRYO ARREST 22"/>
    <property type="match status" value="1"/>
</dbReference>
<feature type="region of interest" description="Disordered" evidence="2">
    <location>
        <begin position="57"/>
        <end position="86"/>
    </location>
</feature>
<proteinExistence type="predicted"/>
<feature type="compositionally biased region" description="Basic and acidic residues" evidence="2">
    <location>
        <begin position="57"/>
        <end position="84"/>
    </location>
</feature>
<dbReference type="EMBL" id="JAUIZM010000007">
    <property type="protein sequence ID" value="KAK1375650.1"/>
    <property type="molecule type" value="Genomic_DNA"/>
</dbReference>
<comment type="caution">
    <text evidence="3">The sequence shown here is derived from an EMBL/GenBank/DDBJ whole genome shotgun (WGS) entry which is preliminary data.</text>
</comment>
<feature type="coiled-coil region" evidence="1">
    <location>
        <begin position="588"/>
        <end position="678"/>
    </location>
</feature>
<dbReference type="PANTHER" id="PTHR35480:SF1">
    <property type="entry name" value="MATERNAL EFFECT EMBRYO ARREST 22"/>
    <property type="match status" value="1"/>
</dbReference>
<reference evidence="3" key="1">
    <citation type="submission" date="2023-02" db="EMBL/GenBank/DDBJ databases">
        <title>Genome of toxic invasive species Heracleum sosnowskyi carries increased number of genes despite the absence of recent whole-genome duplications.</title>
        <authorList>
            <person name="Schelkunov M."/>
            <person name="Shtratnikova V."/>
            <person name="Makarenko M."/>
            <person name="Klepikova A."/>
            <person name="Omelchenko D."/>
            <person name="Novikova G."/>
            <person name="Obukhova E."/>
            <person name="Bogdanov V."/>
            <person name="Penin A."/>
            <person name="Logacheva M."/>
        </authorList>
    </citation>
    <scope>NUCLEOTIDE SEQUENCE</scope>
    <source>
        <strain evidence="3">Hsosn_3</strain>
        <tissue evidence="3">Leaf</tissue>
    </source>
</reference>